<feature type="compositionally biased region" description="Polar residues" evidence="1">
    <location>
        <begin position="108"/>
        <end position="132"/>
    </location>
</feature>
<dbReference type="OrthoDB" id="3799947at2759"/>
<keyword evidence="3" id="KW-1185">Reference proteome</keyword>
<sequence length="316" mass="36163">MFPNTPNTPTTVPMDRLIQSINEHIQSTNLDEYIQSHYPHYSNTDTDKNTVFYDYDGTEAPTVHHRLQNVDEADKRSSTGTVFYDYEGTGLPKVWKRRYEDSDINPKGPTTDQTSSSSISPTAPMTENASPSSVNIPISMLYHESSSSASPSNPTTFPFDFIETAQNAKVVLIEGLDRFDSITTVKYDEETEDDDIPVKYRPSTNCIRVKGYNRQYGFEYDFDGSVMHVHKDAPNSNHSSYYQIEDMPETYTGVTIDPTIGKPIDERHERVANLIHRILHELDELRLPSRLRAIRERKRKRKVQAKANLSEARYIV</sequence>
<comment type="caution">
    <text evidence="2">The sequence shown here is derived from an EMBL/GenBank/DDBJ whole genome shotgun (WGS) entry which is preliminary data.</text>
</comment>
<feature type="region of interest" description="Disordered" evidence="1">
    <location>
        <begin position="97"/>
        <end position="132"/>
    </location>
</feature>
<name>A0A9P4MT86_9PLEO</name>
<evidence type="ECO:0000313" key="3">
    <source>
        <dbReference type="Proteomes" id="UP000799536"/>
    </source>
</evidence>
<gene>
    <name evidence="2" type="ORF">GQ43DRAFT_433932</name>
</gene>
<reference evidence="2" key="1">
    <citation type="journal article" date="2020" name="Stud. Mycol.">
        <title>101 Dothideomycetes genomes: a test case for predicting lifestyles and emergence of pathogens.</title>
        <authorList>
            <person name="Haridas S."/>
            <person name="Albert R."/>
            <person name="Binder M."/>
            <person name="Bloem J."/>
            <person name="Labutti K."/>
            <person name="Salamov A."/>
            <person name="Andreopoulos B."/>
            <person name="Baker S."/>
            <person name="Barry K."/>
            <person name="Bills G."/>
            <person name="Bluhm B."/>
            <person name="Cannon C."/>
            <person name="Castanera R."/>
            <person name="Culley D."/>
            <person name="Daum C."/>
            <person name="Ezra D."/>
            <person name="Gonzalez J."/>
            <person name="Henrissat B."/>
            <person name="Kuo A."/>
            <person name="Liang C."/>
            <person name="Lipzen A."/>
            <person name="Lutzoni F."/>
            <person name="Magnuson J."/>
            <person name="Mondo S."/>
            <person name="Nolan M."/>
            <person name="Ohm R."/>
            <person name="Pangilinan J."/>
            <person name="Park H.-J."/>
            <person name="Ramirez L."/>
            <person name="Alfaro M."/>
            <person name="Sun H."/>
            <person name="Tritt A."/>
            <person name="Yoshinaga Y."/>
            <person name="Zwiers L.-H."/>
            <person name="Turgeon B."/>
            <person name="Goodwin S."/>
            <person name="Spatafora J."/>
            <person name="Crous P."/>
            <person name="Grigoriev I."/>
        </authorList>
    </citation>
    <scope>NUCLEOTIDE SEQUENCE</scope>
    <source>
        <strain evidence="2">ATCC 74209</strain>
    </source>
</reference>
<organism evidence="2 3">
    <name type="scientific">Delitschia confertaspora ATCC 74209</name>
    <dbReference type="NCBI Taxonomy" id="1513339"/>
    <lineage>
        <taxon>Eukaryota</taxon>
        <taxon>Fungi</taxon>
        <taxon>Dikarya</taxon>
        <taxon>Ascomycota</taxon>
        <taxon>Pezizomycotina</taxon>
        <taxon>Dothideomycetes</taxon>
        <taxon>Pleosporomycetidae</taxon>
        <taxon>Pleosporales</taxon>
        <taxon>Delitschiaceae</taxon>
        <taxon>Delitschia</taxon>
    </lineage>
</organism>
<evidence type="ECO:0000313" key="2">
    <source>
        <dbReference type="EMBL" id="KAF2198818.1"/>
    </source>
</evidence>
<protein>
    <submittedName>
        <fullName evidence="2">Uncharacterized protein</fullName>
    </submittedName>
</protein>
<dbReference type="EMBL" id="ML994115">
    <property type="protein sequence ID" value="KAF2198818.1"/>
    <property type="molecule type" value="Genomic_DNA"/>
</dbReference>
<evidence type="ECO:0000256" key="1">
    <source>
        <dbReference type="SAM" id="MobiDB-lite"/>
    </source>
</evidence>
<dbReference type="Proteomes" id="UP000799536">
    <property type="component" value="Unassembled WGS sequence"/>
</dbReference>
<dbReference type="AlphaFoldDB" id="A0A9P4MT86"/>
<accession>A0A9P4MT86</accession>
<proteinExistence type="predicted"/>